<accession>A0A3M7PJP7</accession>
<dbReference type="Proteomes" id="UP000276133">
    <property type="component" value="Unassembled WGS sequence"/>
</dbReference>
<gene>
    <name evidence="2" type="ORF">BpHYR1_053538</name>
</gene>
<dbReference type="AlphaFoldDB" id="A0A3M7PJP7"/>
<reference evidence="2 3" key="1">
    <citation type="journal article" date="2018" name="Sci. Rep.">
        <title>Genomic signatures of local adaptation to the degree of environmental predictability in rotifers.</title>
        <authorList>
            <person name="Franch-Gras L."/>
            <person name="Hahn C."/>
            <person name="Garcia-Roger E.M."/>
            <person name="Carmona M.J."/>
            <person name="Serra M."/>
            <person name="Gomez A."/>
        </authorList>
    </citation>
    <scope>NUCLEOTIDE SEQUENCE [LARGE SCALE GENOMIC DNA]</scope>
    <source>
        <strain evidence="2">HYR1</strain>
    </source>
</reference>
<dbReference type="EMBL" id="REGN01010492">
    <property type="protein sequence ID" value="RMZ98920.1"/>
    <property type="molecule type" value="Genomic_DNA"/>
</dbReference>
<name>A0A3M7PJP7_BRAPC</name>
<evidence type="ECO:0000313" key="3">
    <source>
        <dbReference type="Proteomes" id="UP000276133"/>
    </source>
</evidence>
<feature type="compositionally biased region" description="Polar residues" evidence="1">
    <location>
        <begin position="464"/>
        <end position="480"/>
    </location>
</feature>
<evidence type="ECO:0000256" key="1">
    <source>
        <dbReference type="SAM" id="MobiDB-lite"/>
    </source>
</evidence>
<proteinExistence type="predicted"/>
<keyword evidence="3" id="KW-1185">Reference proteome</keyword>
<feature type="compositionally biased region" description="Polar residues" evidence="1">
    <location>
        <begin position="441"/>
        <end position="454"/>
    </location>
</feature>
<feature type="region of interest" description="Disordered" evidence="1">
    <location>
        <begin position="409"/>
        <end position="487"/>
    </location>
</feature>
<dbReference type="OrthoDB" id="10437228at2759"/>
<feature type="compositionally biased region" description="Low complexity" evidence="1">
    <location>
        <begin position="29"/>
        <end position="45"/>
    </location>
</feature>
<feature type="region of interest" description="Disordered" evidence="1">
    <location>
        <begin position="1"/>
        <end position="48"/>
    </location>
</feature>
<feature type="compositionally biased region" description="Polar residues" evidence="1">
    <location>
        <begin position="17"/>
        <end position="28"/>
    </location>
</feature>
<organism evidence="2 3">
    <name type="scientific">Brachionus plicatilis</name>
    <name type="common">Marine rotifer</name>
    <name type="synonym">Brachionus muelleri</name>
    <dbReference type="NCBI Taxonomy" id="10195"/>
    <lineage>
        <taxon>Eukaryota</taxon>
        <taxon>Metazoa</taxon>
        <taxon>Spiralia</taxon>
        <taxon>Gnathifera</taxon>
        <taxon>Rotifera</taxon>
        <taxon>Eurotatoria</taxon>
        <taxon>Monogononta</taxon>
        <taxon>Pseudotrocha</taxon>
        <taxon>Ploima</taxon>
        <taxon>Brachionidae</taxon>
        <taxon>Brachionus</taxon>
    </lineage>
</organism>
<feature type="compositionally biased region" description="Basic and acidic residues" evidence="1">
    <location>
        <begin position="409"/>
        <end position="430"/>
    </location>
</feature>
<protein>
    <submittedName>
        <fullName evidence="2">Uncharacterized protein</fullName>
    </submittedName>
</protein>
<sequence length="487" mass="55721">MNINNKFETIKTEKMDNMSSQKPSLVTLSNESTSNSSNGSPASSNIDLTQKTKPDFKFTRSTSSGYYSSPISSATTPSSRFSYNNTFLYEDPITVSSNQAFQEDPESKGCCLECGTYTFLIRFNDLKVCEKCYEIQWENEINELLKMKNFLENGVSDMKKYLGAKKSQCNDNIRNSQQIKKFINMTMQQIKRKIELELENKRDELFSSIDAFVDNQKKINSSINEDTFQTSERICEQIENFLLNTENEINLMKLKSIKSYAKVNLQKLNQQRTSRVPIYSIFFVPDSTVQVSNTFGKIVLKSFDPNSNDNQTVISEFNDLASFKESYLDEFSFLNQSSSSQFDPSQAYMPKLSKWTSSDNFLDSEMPTARRGITPRYNDPSLVTKRNKSLFTRVPSYNPESYKGIEEMKAKVSESEKKEENGNSRPKDDFPAYVTPVKLNLSRNVSQKLPNGNFDSKKDEQKPSLITKTSFKQQITNQGQGPKLVNF</sequence>
<comment type="caution">
    <text evidence="2">The sequence shown here is derived from an EMBL/GenBank/DDBJ whole genome shotgun (WGS) entry which is preliminary data.</text>
</comment>
<evidence type="ECO:0000313" key="2">
    <source>
        <dbReference type="EMBL" id="RMZ98920.1"/>
    </source>
</evidence>